<organism evidence="3">
    <name type="scientific">Pseudogymnoascus destructans</name>
    <dbReference type="NCBI Taxonomy" id="655981"/>
    <lineage>
        <taxon>Eukaryota</taxon>
        <taxon>Fungi</taxon>
        <taxon>Dikarya</taxon>
        <taxon>Ascomycota</taxon>
        <taxon>Pezizomycotina</taxon>
        <taxon>Leotiomycetes</taxon>
        <taxon>Thelebolales</taxon>
        <taxon>Thelebolaceae</taxon>
        <taxon>Pseudogymnoascus</taxon>
    </lineage>
</organism>
<dbReference type="InterPro" id="IPR046368">
    <property type="entry name" value="Tag1"/>
</dbReference>
<protein>
    <submittedName>
        <fullName evidence="3">Uncharacterized protein</fullName>
    </submittedName>
</protein>
<accession>A0A177ALM1</accession>
<gene>
    <name evidence="3" type="ORF">VC83_00070</name>
</gene>
<dbReference type="VEuPathDB" id="FungiDB:GMDG_02804"/>
<dbReference type="OrthoDB" id="10039566at2759"/>
<evidence type="ECO:0000256" key="1">
    <source>
        <dbReference type="SAM" id="MobiDB-lite"/>
    </source>
</evidence>
<proteinExistence type="predicted"/>
<dbReference type="GeneID" id="36283169"/>
<reference evidence="3" key="1">
    <citation type="submission" date="2016-03" db="EMBL/GenBank/DDBJ databases">
        <title>Updated assembly of Pseudogymnoascus destructans, the fungus causing white-nose syndrome of bats.</title>
        <authorList>
            <person name="Palmer J.M."/>
            <person name="Drees K.P."/>
            <person name="Foster J.T."/>
            <person name="Lindner D.L."/>
        </authorList>
    </citation>
    <scope>NUCLEOTIDE SEQUENCE [LARGE SCALE GENOMIC DNA]</scope>
    <source>
        <strain evidence="3">20631-21</strain>
    </source>
</reference>
<keyword evidence="2" id="KW-0812">Transmembrane</keyword>
<dbReference type="InterPro" id="IPR022185">
    <property type="entry name" value="DUF3712"/>
</dbReference>
<keyword evidence="2" id="KW-0472">Membrane</keyword>
<dbReference type="PANTHER" id="PTHR35895">
    <property type="entry name" value="CHROMOSOME 16, WHOLE GENOME SHOTGUN SEQUENCE"/>
    <property type="match status" value="1"/>
</dbReference>
<evidence type="ECO:0000256" key="2">
    <source>
        <dbReference type="SAM" id="Phobius"/>
    </source>
</evidence>
<feature type="region of interest" description="Disordered" evidence="1">
    <location>
        <begin position="1"/>
        <end position="20"/>
    </location>
</feature>
<dbReference type="EMBL" id="KV441386">
    <property type="protein sequence ID" value="OAF62957.1"/>
    <property type="molecule type" value="Genomic_DNA"/>
</dbReference>
<dbReference type="Pfam" id="PF12505">
    <property type="entry name" value="DUF3712"/>
    <property type="match status" value="1"/>
</dbReference>
<evidence type="ECO:0000313" key="3">
    <source>
        <dbReference type="EMBL" id="OAF62957.1"/>
    </source>
</evidence>
<dbReference type="eggNOG" id="ENOG502S22Q">
    <property type="taxonomic scope" value="Eukaryota"/>
</dbReference>
<sequence length="346" mass="37654">MSLHKGETGETQLEHNADHANVEKPKRGRLGALIRKYWWALLIVFAIVALVIILPLVLVGFPRIIQDKVNKSTLTIDGIAVTNTKTNTVQISINSTVSSSNSISAVIDGFDAIMYLEDKLPHTPIMTLRMPETKTGLAIVNVTQEINGTANQPFIDFNSWYLWNSSLAVTIEGETFVHVKGLKAAKVSFKKTVTLTGINGFKGLEVTKANIALIPDSRGDNFNGYASIPNPSVLTFEVGNATFANYFEKAKIGTLYIDDMYIRPGINNVSVRANISQVPIIEALGKKPYCTDGVLPFDLMGESVINHGQPLPYFAESLALHAQSTSIGVGEALLESTKTKLYSCPA</sequence>
<name>A0A177ALM1_9PEZI</name>
<dbReference type="AlphaFoldDB" id="A0A177ALM1"/>
<dbReference type="GO" id="GO:0000329">
    <property type="term" value="C:fungal-type vacuole membrane"/>
    <property type="evidence" value="ECO:0007669"/>
    <property type="project" value="InterPro"/>
</dbReference>
<dbReference type="PANTHER" id="PTHR35895:SF1">
    <property type="entry name" value="LIPID-BINDING SERUM GLYCOPROTEIN C-TERMINAL DOMAIN-CONTAINING PROTEIN"/>
    <property type="match status" value="1"/>
</dbReference>
<dbReference type="Proteomes" id="UP000077154">
    <property type="component" value="Unassembled WGS sequence"/>
</dbReference>
<feature type="transmembrane region" description="Helical" evidence="2">
    <location>
        <begin position="37"/>
        <end position="61"/>
    </location>
</feature>
<keyword evidence="2" id="KW-1133">Transmembrane helix</keyword>
<dbReference type="RefSeq" id="XP_024328227.1">
    <property type="nucleotide sequence ID" value="XM_024463767.1"/>
</dbReference>